<dbReference type="GO" id="GO:0006405">
    <property type="term" value="P:RNA export from nucleus"/>
    <property type="evidence" value="ECO:0007669"/>
    <property type="project" value="TreeGrafter"/>
</dbReference>
<dbReference type="Proteomes" id="UP000261520">
    <property type="component" value="Unplaced"/>
</dbReference>
<dbReference type="InterPro" id="IPR045065">
    <property type="entry name" value="XPO1/5"/>
</dbReference>
<evidence type="ECO:0000313" key="2">
    <source>
        <dbReference type="Ensembl" id="ENSPMGP00000000210.1"/>
    </source>
</evidence>
<dbReference type="GO" id="GO:0005737">
    <property type="term" value="C:cytoplasm"/>
    <property type="evidence" value="ECO:0007669"/>
    <property type="project" value="TreeGrafter"/>
</dbReference>
<dbReference type="STRING" id="409849.ENSPMGP00000000210"/>
<proteinExistence type="predicted"/>
<dbReference type="InterPro" id="IPR011989">
    <property type="entry name" value="ARM-like"/>
</dbReference>
<dbReference type="GO" id="GO:0042565">
    <property type="term" value="C:RNA nuclear export complex"/>
    <property type="evidence" value="ECO:0007669"/>
    <property type="project" value="TreeGrafter"/>
</dbReference>
<dbReference type="Pfam" id="PF19273">
    <property type="entry name" value="Exportin-5"/>
    <property type="match status" value="1"/>
</dbReference>
<dbReference type="GO" id="GO:0003723">
    <property type="term" value="F:RNA binding"/>
    <property type="evidence" value="ECO:0007669"/>
    <property type="project" value="TreeGrafter"/>
</dbReference>
<protein>
    <recommendedName>
        <fullName evidence="1">Exportin-5 C-terminal domain-containing protein</fullName>
    </recommendedName>
</protein>
<name>A0A3B3Z6J4_9GOBI</name>
<sequence length="217" mass="24857">MLEEHLVILITRECPEDEMITDTTQALTELGKCLVKHENIYMSMLTLAFTAISWRDTTICNRTASLVCWTLLRPATAGNLLPDAVTWFFTSVLRALQVHGQHEVCNNTLNQLAMLIYESLRPRYTELRAVMTQVPNINMEALDQYDQKLLDPKAQKPGEKKRKDQFKKLIAGTIGKALCQQFRKEVHIRNLPTLFKKPKEDKDIVLQSEVVGLEALF</sequence>
<evidence type="ECO:0000259" key="1">
    <source>
        <dbReference type="Pfam" id="PF19273"/>
    </source>
</evidence>
<accession>A0A3B3Z6J4</accession>
<feature type="domain" description="Exportin-5 C-terminal" evidence="1">
    <location>
        <begin position="17"/>
        <end position="180"/>
    </location>
</feature>
<dbReference type="Ensembl" id="ENSPMGT00000000224.1">
    <property type="protein sequence ID" value="ENSPMGP00000000210.1"/>
    <property type="gene ID" value="ENSPMGG00000000215.1"/>
</dbReference>
<dbReference type="PANTHER" id="PTHR11223">
    <property type="entry name" value="EXPORTIN 1/5"/>
    <property type="match status" value="1"/>
</dbReference>
<dbReference type="GO" id="GO:0005049">
    <property type="term" value="F:nuclear export signal receptor activity"/>
    <property type="evidence" value="ECO:0007669"/>
    <property type="project" value="InterPro"/>
</dbReference>
<reference evidence="2" key="1">
    <citation type="submission" date="2025-08" db="UniProtKB">
        <authorList>
            <consortium name="Ensembl"/>
        </authorList>
    </citation>
    <scope>IDENTIFICATION</scope>
</reference>
<reference evidence="2" key="2">
    <citation type="submission" date="2025-09" db="UniProtKB">
        <authorList>
            <consortium name="Ensembl"/>
        </authorList>
    </citation>
    <scope>IDENTIFICATION</scope>
</reference>
<dbReference type="GO" id="GO:0006611">
    <property type="term" value="P:protein export from nucleus"/>
    <property type="evidence" value="ECO:0007669"/>
    <property type="project" value="InterPro"/>
</dbReference>
<keyword evidence="3" id="KW-1185">Reference proteome</keyword>
<organism evidence="2 3">
    <name type="scientific">Periophthalmus magnuspinnatus</name>
    <dbReference type="NCBI Taxonomy" id="409849"/>
    <lineage>
        <taxon>Eukaryota</taxon>
        <taxon>Metazoa</taxon>
        <taxon>Chordata</taxon>
        <taxon>Craniata</taxon>
        <taxon>Vertebrata</taxon>
        <taxon>Euteleostomi</taxon>
        <taxon>Actinopterygii</taxon>
        <taxon>Neopterygii</taxon>
        <taxon>Teleostei</taxon>
        <taxon>Neoteleostei</taxon>
        <taxon>Acanthomorphata</taxon>
        <taxon>Gobiaria</taxon>
        <taxon>Gobiiformes</taxon>
        <taxon>Gobioidei</taxon>
        <taxon>Gobiidae</taxon>
        <taxon>Oxudercinae</taxon>
        <taxon>Periophthalmus</taxon>
    </lineage>
</organism>
<dbReference type="Gene3D" id="1.25.10.10">
    <property type="entry name" value="Leucine-rich Repeat Variant"/>
    <property type="match status" value="1"/>
</dbReference>
<dbReference type="AlphaFoldDB" id="A0A3B3Z6J4"/>
<evidence type="ECO:0000313" key="3">
    <source>
        <dbReference type="Proteomes" id="UP000261520"/>
    </source>
</evidence>
<dbReference type="PANTHER" id="PTHR11223:SF3">
    <property type="entry name" value="EXPORTIN-5"/>
    <property type="match status" value="1"/>
</dbReference>
<dbReference type="InterPro" id="IPR045478">
    <property type="entry name" value="Exportin-5_C"/>
</dbReference>
<dbReference type="GO" id="GO:0005634">
    <property type="term" value="C:nucleus"/>
    <property type="evidence" value="ECO:0007669"/>
    <property type="project" value="TreeGrafter"/>
</dbReference>